<dbReference type="Proteomes" id="UP000290759">
    <property type="component" value="Unassembled WGS sequence"/>
</dbReference>
<protein>
    <submittedName>
        <fullName evidence="2">Uncharacterized protein</fullName>
    </submittedName>
</protein>
<proteinExistence type="predicted"/>
<evidence type="ECO:0000256" key="1">
    <source>
        <dbReference type="SAM" id="MobiDB-lite"/>
    </source>
</evidence>
<comment type="caution">
    <text evidence="2">The sequence shown here is derived from an EMBL/GenBank/DDBJ whole genome shotgun (WGS) entry which is preliminary data.</text>
</comment>
<name>A0A4Q2U0C8_9HYPH</name>
<feature type="compositionally biased region" description="Polar residues" evidence="1">
    <location>
        <begin position="28"/>
        <end position="39"/>
    </location>
</feature>
<evidence type="ECO:0000313" key="2">
    <source>
        <dbReference type="EMBL" id="RYC29869.1"/>
    </source>
</evidence>
<reference evidence="2 3" key="1">
    <citation type="submission" date="2018-12" db="EMBL/GenBank/DDBJ databases">
        <authorList>
            <person name="Grouzdev D.S."/>
            <person name="Krutkina M.S."/>
        </authorList>
    </citation>
    <scope>NUCLEOTIDE SEQUENCE [LARGE SCALE GENOMIC DNA]</scope>
    <source>
        <strain evidence="2 3">RmlP026</strain>
    </source>
</reference>
<accession>A0A4Q2U0C8</accession>
<evidence type="ECO:0000313" key="3">
    <source>
        <dbReference type="Proteomes" id="UP000290759"/>
    </source>
</evidence>
<reference evidence="2 3" key="2">
    <citation type="submission" date="2019-02" db="EMBL/GenBank/DDBJ databases">
        <title>'Lichenibacterium ramalinii' gen. nov. sp. nov., 'Lichenibacterium minor' gen. nov. sp. nov.</title>
        <authorList>
            <person name="Pankratov T."/>
        </authorList>
    </citation>
    <scope>NUCLEOTIDE SEQUENCE [LARGE SCALE GENOMIC DNA]</scope>
    <source>
        <strain evidence="2 3">RmlP026</strain>
    </source>
</reference>
<gene>
    <name evidence="2" type="ORF">D3273_21545</name>
</gene>
<feature type="region of interest" description="Disordered" evidence="1">
    <location>
        <begin position="1"/>
        <end position="39"/>
    </location>
</feature>
<feature type="compositionally biased region" description="Basic and acidic residues" evidence="1">
    <location>
        <begin position="105"/>
        <end position="115"/>
    </location>
</feature>
<feature type="compositionally biased region" description="Basic and acidic residues" evidence="1">
    <location>
        <begin position="9"/>
        <end position="25"/>
    </location>
</feature>
<dbReference type="RefSeq" id="WP_129228960.1">
    <property type="nucleotide sequence ID" value="NZ_QYBB01000037.1"/>
</dbReference>
<organism evidence="2 3">
    <name type="scientific">Lichenibacterium minor</name>
    <dbReference type="NCBI Taxonomy" id="2316528"/>
    <lineage>
        <taxon>Bacteria</taxon>
        <taxon>Pseudomonadati</taxon>
        <taxon>Pseudomonadota</taxon>
        <taxon>Alphaproteobacteria</taxon>
        <taxon>Hyphomicrobiales</taxon>
        <taxon>Lichenihabitantaceae</taxon>
        <taxon>Lichenibacterium</taxon>
    </lineage>
</organism>
<keyword evidence="3" id="KW-1185">Reference proteome</keyword>
<feature type="region of interest" description="Disordered" evidence="1">
    <location>
        <begin position="78"/>
        <end position="115"/>
    </location>
</feature>
<dbReference type="EMBL" id="QYBB01000037">
    <property type="protein sequence ID" value="RYC29869.1"/>
    <property type="molecule type" value="Genomic_DNA"/>
</dbReference>
<sequence length="115" mass="12996">MPLNPRPMPHPDHSQTGHDHARSGFREWSSQVGGQAPFTRQTRAAQPIVLGIDLTHPLAKVAVVAFVGYTFGRLLHRRSRKAAPSVAPRQQPYRPGATEPYRVQPIRERSDIRFR</sequence>
<dbReference type="AlphaFoldDB" id="A0A4Q2U0C8"/>